<keyword evidence="2" id="KW-1185">Reference proteome</keyword>
<sequence length="180" mass="20230">MKSNFIHFSAQGQGSFCTPWPQVAAQEAQREDLFQGSIFHHGLCLGNPSQGSIGIELVVLPKPNQLFPLPTSGKNFLAKVTLDSPRSRLFEFWAGTFGLKIGLRKMHPNNYLEIPRLLAVGWVSSTILPIVLINYYYDGKFRTPSAFPRSSFVFRQYLASGAYKTKLFDKLWSNEGSPEL</sequence>
<dbReference type="GeneID" id="26970658"/>
<dbReference type="RefSeq" id="XP_015703050.1">
    <property type="nucleotide sequence ID" value="XM_015847359.1"/>
</dbReference>
<evidence type="ECO:0000313" key="1">
    <source>
        <dbReference type="EMBL" id="KGQ01535.1"/>
    </source>
</evidence>
<dbReference type="VEuPathDB" id="FungiDB:PAAG_11772"/>
<dbReference type="AlphaFoldDB" id="A0A0A2V5Y2"/>
<gene>
    <name evidence="1" type="ORF">PAAG_11772</name>
</gene>
<dbReference type="KEGG" id="pbl:PAAG_11772"/>
<organism evidence="1 2">
    <name type="scientific">Paracoccidioides lutzii (strain ATCC MYA-826 / Pb01)</name>
    <name type="common">Paracoccidioides brasiliensis</name>
    <dbReference type="NCBI Taxonomy" id="502779"/>
    <lineage>
        <taxon>Eukaryota</taxon>
        <taxon>Fungi</taxon>
        <taxon>Dikarya</taxon>
        <taxon>Ascomycota</taxon>
        <taxon>Pezizomycotina</taxon>
        <taxon>Eurotiomycetes</taxon>
        <taxon>Eurotiomycetidae</taxon>
        <taxon>Onygenales</taxon>
        <taxon>Ajellomycetaceae</taxon>
        <taxon>Paracoccidioides</taxon>
    </lineage>
</organism>
<dbReference type="EMBL" id="KN294000">
    <property type="protein sequence ID" value="KGQ01535.1"/>
    <property type="molecule type" value="Genomic_DNA"/>
</dbReference>
<evidence type="ECO:0000313" key="2">
    <source>
        <dbReference type="Proteomes" id="UP000002059"/>
    </source>
</evidence>
<protein>
    <submittedName>
        <fullName evidence="1">Uncharacterized protein</fullName>
    </submittedName>
</protein>
<proteinExistence type="predicted"/>
<dbReference type="Proteomes" id="UP000002059">
    <property type="component" value="Partially assembled WGS sequence"/>
</dbReference>
<dbReference type="HOGENOM" id="CLU_1496686_0_0_1"/>
<reference evidence="1 2" key="1">
    <citation type="journal article" date="2011" name="PLoS Genet.">
        <title>Comparative genomic analysis of human fungal pathogens causing paracoccidioidomycosis.</title>
        <authorList>
            <person name="Desjardins C.A."/>
            <person name="Champion M.D."/>
            <person name="Holder J.W."/>
            <person name="Muszewska A."/>
            <person name="Goldberg J."/>
            <person name="Bailao A.M."/>
            <person name="Brigido M.M."/>
            <person name="Ferreira M.E."/>
            <person name="Garcia A.M."/>
            <person name="Grynberg M."/>
            <person name="Gujja S."/>
            <person name="Heiman D.I."/>
            <person name="Henn M.R."/>
            <person name="Kodira C.D."/>
            <person name="Leon-Narvaez H."/>
            <person name="Longo L.V."/>
            <person name="Ma L.J."/>
            <person name="Malavazi I."/>
            <person name="Matsuo A.L."/>
            <person name="Morais F.V."/>
            <person name="Pereira M."/>
            <person name="Rodriguez-Brito S."/>
            <person name="Sakthikumar S."/>
            <person name="Salem-Izacc S.M."/>
            <person name="Sykes S.M."/>
            <person name="Teixeira M.M."/>
            <person name="Vallejo M.C."/>
            <person name="Walter M.E."/>
            <person name="Yandava C."/>
            <person name="Young S."/>
            <person name="Zeng Q."/>
            <person name="Zucker J."/>
            <person name="Felipe M.S."/>
            <person name="Goldman G.H."/>
            <person name="Haas B.J."/>
            <person name="McEwen J.G."/>
            <person name="Nino-Vega G."/>
            <person name="Puccia R."/>
            <person name="San-Blas G."/>
            <person name="Soares C.M."/>
            <person name="Birren B.W."/>
            <person name="Cuomo C.A."/>
        </authorList>
    </citation>
    <scope>NUCLEOTIDE SEQUENCE [LARGE SCALE GENOMIC DNA]</scope>
    <source>
        <strain evidence="2">ATCC MYA-826 / Pb01</strain>
    </source>
</reference>
<accession>A0A0A2V5Y2</accession>
<name>A0A0A2V5Y2_PARBA</name>